<dbReference type="EMBL" id="CM047736">
    <property type="protein sequence ID" value="KAJ0053973.1"/>
    <property type="molecule type" value="Genomic_DNA"/>
</dbReference>
<evidence type="ECO:0000313" key="2">
    <source>
        <dbReference type="Proteomes" id="UP001163603"/>
    </source>
</evidence>
<keyword evidence="2" id="KW-1185">Reference proteome</keyword>
<organism evidence="1 2">
    <name type="scientific">Pistacia integerrima</name>
    <dbReference type="NCBI Taxonomy" id="434235"/>
    <lineage>
        <taxon>Eukaryota</taxon>
        <taxon>Viridiplantae</taxon>
        <taxon>Streptophyta</taxon>
        <taxon>Embryophyta</taxon>
        <taxon>Tracheophyta</taxon>
        <taxon>Spermatophyta</taxon>
        <taxon>Magnoliopsida</taxon>
        <taxon>eudicotyledons</taxon>
        <taxon>Gunneridae</taxon>
        <taxon>Pentapetalae</taxon>
        <taxon>rosids</taxon>
        <taxon>malvids</taxon>
        <taxon>Sapindales</taxon>
        <taxon>Anacardiaceae</taxon>
        <taxon>Pistacia</taxon>
    </lineage>
</organism>
<dbReference type="Proteomes" id="UP001163603">
    <property type="component" value="Chromosome 1"/>
</dbReference>
<proteinExistence type="predicted"/>
<accession>A0ACC0ZMW0</accession>
<reference evidence="2" key="1">
    <citation type="journal article" date="2023" name="G3 (Bethesda)">
        <title>Genome assembly and association tests identify interacting loci associated with vigor, precocity, and sex in interspecific pistachio rootstocks.</title>
        <authorList>
            <person name="Palmer W."/>
            <person name="Jacygrad E."/>
            <person name="Sagayaradj S."/>
            <person name="Cavanaugh K."/>
            <person name="Han R."/>
            <person name="Bertier L."/>
            <person name="Beede B."/>
            <person name="Kafkas S."/>
            <person name="Golino D."/>
            <person name="Preece J."/>
            <person name="Michelmore R."/>
        </authorList>
    </citation>
    <scope>NUCLEOTIDE SEQUENCE [LARGE SCALE GENOMIC DNA]</scope>
</reference>
<sequence>MKRYRNGEIWDFECGEGGREVILGLDGGTTSTVCICMPLISLSDPLPDPLPLLARAVAGCSNHNSVGEDAARETLELVMADALSKSGSNRAAVRAVCLAVSGVNHPTDQQRILNWLRDIFPSNVRLYVHNDAVAALASGTMGKLHGCVLIAGTGTIAYGFTEDGREARAAGAGPILGDWGRYILVTVLGMKPSDLCTSVLASMDNEGQFLCHCGYGIAAQALTAVIRAYDGRGAHTTLTFHILRKLDLSSPDELIGYML</sequence>
<comment type="caution">
    <text evidence="1">The sequence shown here is derived from an EMBL/GenBank/DDBJ whole genome shotgun (WGS) entry which is preliminary data.</text>
</comment>
<gene>
    <name evidence="1" type="ORF">Pint_01365</name>
</gene>
<name>A0ACC0ZMW0_9ROSI</name>
<protein>
    <submittedName>
        <fullName evidence="1">Uncharacterized protein</fullName>
    </submittedName>
</protein>
<evidence type="ECO:0000313" key="1">
    <source>
        <dbReference type="EMBL" id="KAJ0053973.1"/>
    </source>
</evidence>